<dbReference type="PROSITE" id="PS00447">
    <property type="entry name" value="DNA_POLYMERASE_A"/>
    <property type="match status" value="1"/>
</dbReference>
<dbReference type="EMBL" id="UINC01159870">
    <property type="protein sequence ID" value="SVD58197.1"/>
    <property type="molecule type" value="Genomic_DNA"/>
</dbReference>
<evidence type="ECO:0000256" key="3">
    <source>
        <dbReference type="ARBA" id="ARBA00022679"/>
    </source>
</evidence>
<dbReference type="EC" id="2.7.7.7" evidence="2"/>
<evidence type="ECO:0000313" key="10">
    <source>
        <dbReference type="EMBL" id="SVD58197.1"/>
    </source>
</evidence>
<evidence type="ECO:0000256" key="1">
    <source>
        <dbReference type="ARBA" id="ARBA00007705"/>
    </source>
</evidence>
<name>A0A382WH83_9ZZZZ</name>
<dbReference type="InterPro" id="IPR043502">
    <property type="entry name" value="DNA/RNA_pol_sf"/>
</dbReference>
<evidence type="ECO:0000259" key="9">
    <source>
        <dbReference type="Pfam" id="PF00476"/>
    </source>
</evidence>
<reference evidence="10" key="1">
    <citation type="submission" date="2018-05" db="EMBL/GenBank/DDBJ databases">
        <authorList>
            <person name="Lanie J.A."/>
            <person name="Ng W.-L."/>
            <person name="Kazmierczak K.M."/>
            <person name="Andrzejewski T.M."/>
            <person name="Davidsen T.M."/>
            <person name="Wayne K.J."/>
            <person name="Tettelin H."/>
            <person name="Glass J.I."/>
            <person name="Rusch D."/>
            <person name="Podicherti R."/>
            <person name="Tsui H.-C.T."/>
            <person name="Winkler M.E."/>
        </authorList>
    </citation>
    <scope>NUCLEOTIDE SEQUENCE</scope>
</reference>
<evidence type="ECO:0000256" key="8">
    <source>
        <dbReference type="ARBA" id="ARBA00049244"/>
    </source>
</evidence>
<dbReference type="AlphaFoldDB" id="A0A382WH83"/>
<evidence type="ECO:0000256" key="5">
    <source>
        <dbReference type="ARBA" id="ARBA00022705"/>
    </source>
</evidence>
<keyword evidence="4" id="KW-0548">Nucleotidyltransferase</keyword>
<evidence type="ECO:0000256" key="7">
    <source>
        <dbReference type="ARBA" id="ARBA00023125"/>
    </source>
</evidence>
<keyword evidence="7" id="KW-0238">DNA-binding</keyword>
<evidence type="ECO:0000256" key="6">
    <source>
        <dbReference type="ARBA" id="ARBA00022932"/>
    </source>
</evidence>
<dbReference type="SUPFAM" id="SSF56672">
    <property type="entry name" value="DNA/RNA polymerases"/>
    <property type="match status" value="1"/>
</dbReference>
<dbReference type="Gene3D" id="1.20.1060.10">
    <property type="entry name" value="Taq DNA Polymerase, Chain T, domain 4"/>
    <property type="match status" value="2"/>
</dbReference>
<dbReference type="Gene3D" id="3.30.70.370">
    <property type="match status" value="1"/>
</dbReference>
<keyword evidence="5" id="KW-0235">DNA replication</keyword>
<dbReference type="Pfam" id="PF00476">
    <property type="entry name" value="DNA_pol_A"/>
    <property type="match status" value="1"/>
</dbReference>
<proteinExistence type="inferred from homology"/>
<dbReference type="PANTHER" id="PTHR10133:SF27">
    <property type="entry name" value="DNA POLYMERASE NU"/>
    <property type="match status" value="1"/>
</dbReference>
<organism evidence="10">
    <name type="scientific">marine metagenome</name>
    <dbReference type="NCBI Taxonomy" id="408172"/>
    <lineage>
        <taxon>unclassified sequences</taxon>
        <taxon>metagenomes</taxon>
        <taxon>ecological metagenomes</taxon>
    </lineage>
</organism>
<gene>
    <name evidence="10" type="ORF">METZ01_LOCUS411051</name>
</gene>
<keyword evidence="3" id="KW-0808">Transferase</keyword>
<dbReference type="GO" id="GO:0003677">
    <property type="term" value="F:DNA binding"/>
    <property type="evidence" value="ECO:0007669"/>
    <property type="project" value="UniProtKB-KW"/>
</dbReference>
<comment type="catalytic activity">
    <reaction evidence="8">
        <text>DNA(n) + a 2'-deoxyribonucleoside 5'-triphosphate = DNA(n+1) + diphosphate</text>
        <dbReference type="Rhea" id="RHEA:22508"/>
        <dbReference type="Rhea" id="RHEA-COMP:17339"/>
        <dbReference type="Rhea" id="RHEA-COMP:17340"/>
        <dbReference type="ChEBI" id="CHEBI:33019"/>
        <dbReference type="ChEBI" id="CHEBI:61560"/>
        <dbReference type="ChEBI" id="CHEBI:173112"/>
        <dbReference type="EC" id="2.7.7.7"/>
    </reaction>
</comment>
<accession>A0A382WH83</accession>
<evidence type="ECO:0000256" key="2">
    <source>
        <dbReference type="ARBA" id="ARBA00012417"/>
    </source>
</evidence>
<dbReference type="InterPro" id="IPR001098">
    <property type="entry name" value="DNA-dir_DNA_pol_A_palm_dom"/>
</dbReference>
<feature type="non-terminal residue" evidence="10">
    <location>
        <position position="277"/>
    </location>
</feature>
<feature type="non-terminal residue" evidence="10">
    <location>
        <position position="1"/>
    </location>
</feature>
<sequence length="277" mass="31423">KNFNWRLPSEDSIWLEHQIANICNTQEYYGIKFDETKAVELYTELAKKRDELEGELKEIFGSWIINEGTRRNELYSKVKIIEFNPNSRQHIAKRLKELRGWEPKEFTPTGEAKVDESILSKLKFPEAQKMTEYLMLNKRISQLAEGEQAWLKLVKNGRIHGRVNTMGAATSRCSHATPNLAQVPNSNAPFGTACRSLFTSDRGEKLLGVDVSGLELRCLSHYLSLYDDGEYGKKLLSEDIHTVNQEAAGLATRDQAKTFIYGFLYGAGDQKIGEIVG</sequence>
<feature type="domain" description="DNA-directed DNA polymerase family A palm" evidence="9">
    <location>
        <begin position="72"/>
        <end position="274"/>
    </location>
</feature>
<dbReference type="GO" id="GO:0006302">
    <property type="term" value="P:double-strand break repair"/>
    <property type="evidence" value="ECO:0007669"/>
    <property type="project" value="TreeGrafter"/>
</dbReference>
<dbReference type="PANTHER" id="PTHR10133">
    <property type="entry name" value="DNA POLYMERASE I"/>
    <property type="match status" value="1"/>
</dbReference>
<keyword evidence="6" id="KW-0239">DNA-directed DNA polymerase</keyword>
<dbReference type="InterPro" id="IPR019760">
    <property type="entry name" value="DNA-dir_DNA_pol_A_CS"/>
</dbReference>
<protein>
    <recommendedName>
        <fullName evidence="2">DNA-directed DNA polymerase</fullName>
        <ecNumber evidence="2">2.7.7.7</ecNumber>
    </recommendedName>
</protein>
<dbReference type="Gene3D" id="1.10.150.20">
    <property type="entry name" value="5' to 3' exonuclease, C-terminal subdomain"/>
    <property type="match status" value="1"/>
</dbReference>
<comment type="similarity">
    <text evidence="1">Belongs to the DNA polymerase type-A family.</text>
</comment>
<dbReference type="PRINTS" id="PR00868">
    <property type="entry name" value="DNAPOLI"/>
</dbReference>
<dbReference type="InterPro" id="IPR002298">
    <property type="entry name" value="DNA_polymerase_A"/>
</dbReference>
<evidence type="ECO:0000256" key="4">
    <source>
        <dbReference type="ARBA" id="ARBA00022695"/>
    </source>
</evidence>
<dbReference type="GO" id="GO:0006261">
    <property type="term" value="P:DNA-templated DNA replication"/>
    <property type="evidence" value="ECO:0007669"/>
    <property type="project" value="InterPro"/>
</dbReference>
<dbReference type="GO" id="GO:0003887">
    <property type="term" value="F:DNA-directed DNA polymerase activity"/>
    <property type="evidence" value="ECO:0007669"/>
    <property type="project" value="UniProtKB-KW"/>
</dbReference>